<dbReference type="Pfam" id="PF13561">
    <property type="entry name" value="adh_short_C2"/>
    <property type="match status" value="1"/>
</dbReference>
<comment type="caution">
    <text evidence="11">The sequence shown here is derived from an EMBL/GenBank/DDBJ whole genome shotgun (WGS) entry which is preliminary data.</text>
</comment>
<organism evidence="11 12">
    <name type="scientific">Nakamurella alba</name>
    <dbReference type="NCBI Taxonomy" id="2665158"/>
    <lineage>
        <taxon>Bacteria</taxon>
        <taxon>Bacillati</taxon>
        <taxon>Actinomycetota</taxon>
        <taxon>Actinomycetes</taxon>
        <taxon>Nakamurellales</taxon>
        <taxon>Nakamurellaceae</taxon>
        <taxon>Nakamurella</taxon>
    </lineage>
</organism>
<evidence type="ECO:0000256" key="4">
    <source>
        <dbReference type="ARBA" id="ARBA00022832"/>
    </source>
</evidence>
<feature type="binding site" evidence="10">
    <location>
        <position position="92"/>
    </location>
    <ligand>
        <name>NAD(+)</name>
        <dbReference type="ChEBI" id="CHEBI:57540"/>
    </ligand>
</feature>
<comment type="pathway">
    <text evidence="1">Lipid metabolism.</text>
</comment>
<evidence type="ECO:0000313" key="11">
    <source>
        <dbReference type="EMBL" id="MTD13802.1"/>
    </source>
</evidence>
<dbReference type="Proteomes" id="UP000460221">
    <property type="component" value="Unassembled WGS sequence"/>
</dbReference>
<keyword evidence="4" id="KW-0276">Fatty acid metabolism</keyword>
<keyword evidence="3 8" id="KW-0444">Lipid biosynthesis</keyword>
<feature type="binding site" evidence="9">
    <location>
        <position position="95"/>
    </location>
    <ligand>
        <name>substrate</name>
    </ligand>
</feature>
<dbReference type="EMBL" id="WLYK01000001">
    <property type="protein sequence ID" value="MTD13802.1"/>
    <property type="molecule type" value="Genomic_DNA"/>
</dbReference>
<sequence>MTGILAGKNLLITGVITEASMAFHTARLAQEQGATVVLTGFGRLSLVERIAKRLPQEAPVIELDVTNTEQLDSLAGKVTEYVPHLDGVLHAIGFAPGGRGALGGDFMETPWEDVATTVHASAFSLKSLTTACLPLMSRGGSVVGLDFDARQAWPSYNWMGVAKAALESTSRYLARELGPKGIRVNLVCAGPVRTIAAKSIPGFDRLEDGWSKRAPLGWDNTDPTPVAQAACALLSDWFPATTGSMVMVDGGFHALGFGVEEIAAAPEA</sequence>
<dbReference type="InterPro" id="IPR014358">
    <property type="entry name" value="Enoyl-ACP_Rdtase_NADH"/>
</dbReference>
<keyword evidence="12" id="KW-1185">Reference proteome</keyword>
<dbReference type="GO" id="GO:0006633">
    <property type="term" value="P:fatty acid biosynthetic process"/>
    <property type="evidence" value="ECO:0007669"/>
    <property type="project" value="UniProtKB-KW"/>
</dbReference>
<evidence type="ECO:0000256" key="5">
    <source>
        <dbReference type="ARBA" id="ARBA00023002"/>
    </source>
</evidence>
<feature type="binding site" evidence="10">
    <location>
        <position position="163"/>
    </location>
    <ligand>
        <name>NAD(+)</name>
        <dbReference type="ChEBI" id="CHEBI:57540"/>
    </ligand>
</feature>
<dbReference type="CDD" id="cd05372">
    <property type="entry name" value="ENR_SDR"/>
    <property type="match status" value="1"/>
</dbReference>
<dbReference type="SUPFAM" id="SSF51735">
    <property type="entry name" value="NAD(P)-binding Rossmann-fold domains"/>
    <property type="match status" value="1"/>
</dbReference>
<dbReference type="InterPro" id="IPR036291">
    <property type="entry name" value="NAD(P)-bd_dom_sf"/>
</dbReference>
<dbReference type="GO" id="GO:0004318">
    <property type="term" value="F:enoyl-[acyl-carrier-protein] reductase (NADH) activity"/>
    <property type="evidence" value="ECO:0007669"/>
    <property type="project" value="UniProtKB-EC"/>
</dbReference>
<accession>A0A7K1FI57</accession>
<evidence type="ECO:0000256" key="8">
    <source>
        <dbReference type="PIRNR" id="PIRNR000094"/>
    </source>
</evidence>
<dbReference type="PIRSF" id="PIRSF000094">
    <property type="entry name" value="Enoyl-ACP_rdct"/>
    <property type="match status" value="1"/>
</dbReference>
<dbReference type="EC" id="1.3.1.9" evidence="8"/>
<dbReference type="Gene3D" id="3.40.50.720">
    <property type="entry name" value="NAD(P)-binding Rossmann-like Domain"/>
    <property type="match status" value="1"/>
</dbReference>
<evidence type="ECO:0000256" key="6">
    <source>
        <dbReference type="ARBA" id="ARBA00023098"/>
    </source>
</evidence>
<gene>
    <name evidence="11" type="primary">fabI</name>
    <name evidence="11" type="ORF">GIS00_07590</name>
</gene>
<keyword evidence="8 10" id="KW-0520">NAD</keyword>
<name>A0A7K1FI57_9ACTN</name>
<feature type="binding site" evidence="10">
    <location>
        <position position="14"/>
    </location>
    <ligand>
        <name>NAD(+)</name>
        <dbReference type="ChEBI" id="CHEBI:57540"/>
    </ligand>
</feature>
<reference evidence="11 12" key="1">
    <citation type="submission" date="2019-11" db="EMBL/GenBank/DDBJ databases">
        <authorList>
            <person name="Jiang L.-Q."/>
        </authorList>
    </citation>
    <scope>NUCLEOTIDE SEQUENCE [LARGE SCALE GENOMIC DNA]</scope>
    <source>
        <strain evidence="11 12">YIM 132087</strain>
    </source>
</reference>
<keyword evidence="5 8" id="KW-0560">Oxidoreductase</keyword>
<dbReference type="AlphaFoldDB" id="A0A7K1FI57"/>
<feature type="binding site" evidence="10">
    <location>
        <begin position="192"/>
        <end position="196"/>
    </location>
    <ligand>
        <name>NAD(+)</name>
        <dbReference type="ChEBI" id="CHEBI:57540"/>
    </ligand>
</feature>
<evidence type="ECO:0000256" key="3">
    <source>
        <dbReference type="ARBA" id="ARBA00022516"/>
    </source>
</evidence>
<dbReference type="InterPro" id="IPR002347">
    <property type="entry name" value="SDR_fam"/>
</dbReference>
<dbReference type="UniPathway" id="UPA00915"/>
<keyword evidence="6" id="KW-0443">Lipid metabolism</keyword>
<feature type="binding site" evidence="10">
    <location>
        <begin position="64"/>
        <end position="65"/>
    </location>
    <ligand>
        <name>NAD(+)</name>
        <dbReference type="ChEBI" id="CHEBI:57540"/>
    </ligand>
</feature>
<dbReference type="RefSeq" id="WP_154767572.1">
    <property type="nucleotide sequence ID" value="NZ_WLYK01000001.1"/>
</dbReference>
<evidence type="ECO:0000256" key="9">
    <source>
        <dbReference type="PIRSR" id="PIRSR000094-2"/>
    </source>
</evidence>
<evidence type="ECO:0000313" key="12">
    <source>
        <dbReference type="Proteomes" id="UP000460221"/>
    </source>
</evidence>
<evidence type="ECO:0000256" key="7">
    <source>
        <dbReference type="ARBA" id="ARBA00023160"/>
    </source>
</evidence>
<evidence type="ECO:0000256" key="10">
    <source>
        <dbReference type="PIRSR" id="PIRSR000094-3"/>
    </source>
</evidence>
<evidence type="ECO:0000256" key="2">
    <source>
        <dbReference type="ARBA" id="ARBA00009233"/>
    </source>
</evidence>
<keyword evidence="7 8" id="KW-0275">Fatty acid biosynthesis</keyword>
<protein>
    <recommendedName>
        <fullName evidence="8">Enoyl-[acyl-carrier-protein] reductase [NADH]</fullName>
        <ecNumber evidence="8">1.3.1.9</ecNumber>
    </recommendedName>
</protein>
<dbReference type="PANTHER" id="PTHR43159:SF2">
    <property type="entry name" value="ENOYL-[ACYL-CARRIER-PROTEIN] REDUCTASE [NADH], CHLOROPLASTIC"/>
    <property type="match status" value="1"/>
</dbReference>
<comment type="catalytic activity">
    <reaction evidence="8">
        <text>a 2,3-saturated acyl-[ACP] + NAD(+) = a (2E)-enoyl-[ACP] + NADH + H(+)</text>
        <dbReference type="Rhea" id="RHEA:10240"/>
        <dbReference type="Rhea" id="RHEA-COMP:9925"/>
        <dbReference type="Rhea" id="RHEA-COMP:9926"/>
        <dbReference type="ChEBI" id="CHEBI:15378"/>
        <dbReference type="ChEBI" id="CHEBI:57540"/>
        <dbReference type="ChEBI" id="CHEBI:57945"/>
        <dbReference type="ChEBI" id="CHEBI:78784"/>
        <dbReference type="ChEBI" id="CHEBI:78785"/>
        <dbReference type="EC" id="1.3.1.9"/>
    </reaction>
</comment>
<proteinExistence type="inferred from homology"/>
<evidence type="ECO:0000256" key="1">
    <source>
        <dbReference type="ARBA" id="ARBA00005189"/>
    </source>
</evidence>
<dbReference type="NCBIfam" id="NF005908">
    <property type="entry name" value="PRK07889.1"/>
    <property type="match status" value="1"/>
</dbReference>
<comment type="similarity">
    <text evidence="2 8">Belongs to the short-chain dehydrogenases/reductases (SDR) family. FabI subfamily.</text>
</comment>
<dbReference type="PANTHER" id="PTHR43159">
    <property type="entry name" value="ENOYL-[ACYL-CARRIER-PROTEIN] REDUCTASE"/>
    <property type="match status" value="1"/>
</dbReference>